<organism evidence="14 15">
    <name type="scientific">Mycoplasmopsis gallinarum</name>
    <dbReference type="NCBI Taxonomy" id="29557"/>
    <lineage>
        <taxon>Bacteria</taxon>
        <taxon>Bacillati</taxon>
        <taxon>Mycoplasmatota</taxon>
        <taxon>Mycoplasmoidales</taxon>
        <taxon>Metamycoplasmataceae</taxon>
        <taxon>Mycoplasmopsis</taxon>
    </lineage>
</organism>
<dbReference type="STRING" id="29557.MGALLINA_03040"/>
<evidence type="ECO:0000256" key="8">
    <source>
        <dbReference type="ARBA" id="ARBA00023136"/>
    </source>
</evidence>
<dbReference type="InterPro" id="IPR048254">
    <property type="entry name" value="CDP_ALCOHOL_P_TRANSF_CS"/>
</dbReference>
<keyword evidence="10" id="KW-1208">Phospholipid metabolism</keyword>
<dbReference type="PANTHER" id="PTHR14269">
    <property type="entry name" value="CDP-DIACYLGLYCEROL--GLYCEROL-3-PHOSPHATE 3-PHOSPHATIDYLTRANSFERASE-RELATED"/>
    <property type="match status" value="1"/>
</dbReference>
<evidence type="ECO:0000256" key="2">
    <source>
        <dbReference type="ARBA" id="ARBA00010441"/>
    </source>
</evidence>
<name>A0A168RGU1_9BACT</name>
<keyword evidence="5 13" id="KW-0812">Transmembrane</keyword>
<accession>A0A168RGU1</accession>
<dbReference type="NCBIfam" id="TIGR00560">
    <property type="entry name" value="pgsA"/>
    <property type="match status" value="1"/>
</dbReference>
<dbReference type="PROSITE" id="PS00379">
    <property type="entry name" value="CDP_ALCOHOL_P_TRANSF"/>
    <property type="match status" value="1"/>
</dbReference>
<dbReference type="InterPro" id="IPR043130">
    <property type="entry name" value="CDP-OH_PTrfase_TM_dom"/>
</dbReference>
<evidence type="ECO:0000256" key="12">
    <source>
        <dbReference type="RuleBase" id="RU003750"/>
    </source>
</evidence>
<evidence type="ECO:0000256" key="7">
    <source>
        <dbReference type="ARBA" id="ARBA00023098"/>
    </source>
</evidence>
<dbReference type="PANTHER" id="PTHR14269:SF62">
    <property type="entry name" value="CDP-DIACYLGLYCEROL--GLYCEROL-3-PHOSPHATE 3-PHOSPHATIDYLTRANSFERASE 1, CHLOROPLASTIC"/>
    <property type="match status" value="1"/>
</dbReference>
<dbReference type="Gene3D" id="1.20.120.1760">
    <property type="match status" value="1"/>
</dbReference>
<dbReference type="RefSeq" id="WP_063626097.1">
    <property type="nucleotide sequence ID" value="NZ_LVLH01000028.1"/>
</dbReference>
<dbReference type="Pfam" id="PF01066">
    <property type="entry name" value="CDP-OH_P_transf"/>
    <property type="match status" value="1"/>
</dbReference>
<keyword evidence="9" id="KW-0594">Phospholipid biosynthesis</keyword>
<dbReference type="EC" id="2.7.8.5" evidence="11"/>
<keyword evidence="4 12" id="KW-0808">Transferase</keyword>
<feature type="transmembrane region" description="Helical" evidence="13">
    <location>
        <begin position="95"/>
        <end position="113"/>
    </location>
</feature>
<feature type="transmembrane region" description="Helical" evidence="13">
    <location>
        <begin position="195"/>
        <end position="213"/>
    </location>
</feature>
<evidence type="ECO:0000256" key="11">
    <source>
        <dbReference type="NCBIfam" id="TIGR00560"/>
    </source>
</evidence>
<keyword evidence="6 13" id="KW-1133">Transmembrane helix</keyword>
<dbReference type="GO" id="GO:0046474">
    <property type="term" value="P:glycerophospholipid biosynthetic process"/>
    <property type="evidence" value="ECO:0007669"/>
    <property type="project" value="TreeGrafter"/>
</dbReference>
<evidence type="ECO:0000256" key="4">
    <source>
        <dbReference type="ARBA" id="ARBA00022679"/>
    </source>
</evidence>
<dbReference type="InterPro" id="IPR050324">
    <property type="entry name" value="CDP-alcohol_PTase-I"/>
</dbReference>
<reference evidence="14 15" key="1">
    <citation type="submission" date="2016-03" db="EMBL/GenBank/DDBJ databases">
        <title>Genome sequence of Mycoplasma gallinarum strain Mgn_IPT.</title>
        <authorList>
            <person name="Yacoub E."/>
            <person name="Sirand-Pugnet P."/>
            <person name="Barre A."/>
            <person name="Maurier F."/>
            <person name="Blanchard A."/>
            <person name="Ben Abdelmoumen B.M."/>
        </authorList>
    </citation>
    <scope>NUCLEOTIDE SEQUENCE [LARGE SCALE GENOMIC DNA]</scope>
    <source>
        <strain evidence="14 15">Mgn_IPT</strain>
    </source>
</reference>
<keyword evidence="8 13" id="KW-0472">Membrane</keyword>
<dbReference type="InterPro" id="IPR000462">
    <property type="entry name" value="CDP-OH_P_trans"/>
</dbReference>
<dbReference type="PIRSF" id="PIRSF000847">
    <property type="entry name" value="Phos_ph_gly_syn"/>
    <property type="match status" value="1"/>
</dbReference>
<comment type="caution">
    <text evidence="14">The sequence shown here is derived from an EMBL/GenBank/DDBJ whole genome shotgun (WGS) entry which is preliminary data.</text>
</comment>
<evidence type="ECO:0000256" key="3">
    <source>
        <dbReference type="ARBA" id="ARBA00022516"/>
    </source>
</evidence>
<dbReference type="Proteomes" id="UP000076983">
    <property type="component" value="Unassembled WGS sequence"/>
</dbReference>
<evidence type="ECO:0000256" key="10">
    <source>
        <dbReference type="ARBA" id="ARBA00023264"/>
    </source>
</evidence>
<dbReference type="PATRIC" id="fig|29557.3.peg.288"/>
<proteinExistence type="inferred from homology"/>
<dbReference type="EMBL" id="LVLH01000028">
    <property type="protein sequence ID" value="OAB48972.1"/>
    <property type="molecule type" value="Genomic_DNA"/>
</dbReference>
<evidence type="ECO:0000256" key="9">
    <source>
        <dbReference type="ARBA" id="ARBA00023209"/>
    </source>
</evidence>
<evidence type="ECO:0000256" key="5">
    <source>
        <dbReference type="ARBA" id="ARBA00022692"/>
    </source>
</evidence>
<keyword evidence="7" id="KW-0443">Lipid metabolism</keyword>
<dbReference type="OrthoDB" id="9796672at2"/>
<protein>
    <recommendedName>
        <fullName evidence="11">CDP-diacylglycerol--glycerol-3-phosphate 3-phosphatidyltransferase</fullName>
        <ecNumber evidence="11">2.7.8.5</ecNumber>
    </recommendedName>
</protein>
<keyword evidence="3" id="KW-0444">Lipid biosynthesis</keyword>
<evidence type="ECO:0000256" key="1">
    <source>
        <dbReference type="ARBA" id="ARBA00004141"/>
    </source>
</evidence>
<evidence type="ECO:0000313" key="15">
    <source>
        <dbReference type="Proteomes" id="UP000076983"/>
    </source>
</evidence>
<feature type="transmembrane region" description="Helical" evidence="13">
    <location>
        <begin position="12"/>
        <end position="33"/>
    </location>
</feature>
<comment type="subcellular location">
    <subcellularLocation>
        <location evidence="1">Membrane</location>
        <topology evidence="1">Multi-pass membrane protein</topology>
    </subcellularLocation>
</comment>
<gene>
    <name evidence="14" type="primary">pgsA</name>
    <name evidence="14" type="ORF">MGALLINA_03040</name>
</gene>
<dbReference type="AlphaFoldDB" id="A0A168RGU1"/>
<comment type="similarity">
    <text evidence="2 12">Belongs to the CDP-alcohol phosphatidyltransferase class-I family.</text>
</comment>
<evidence type="ECO:0000313" key="14">
    <source>
        <dbReference type="EMBL" id="OAB48972.1"/>
    </source>
</evidence>
<feature type="transmembrane region" description="Helical" evidence="13">
    <location>
        <begin position="53"/>
        <end position="74"/>
    </location>
</feature>
<keyword evidence="15" id="KW-1185">Reference proteome</keyword>
<sequence>MKNFFNKISIPNWLTILRMVLILPLIIIFGIAISNVGYITGENFNYFFMKKTSYIHLWLGMLLIFVIAMITDFLDGYIARKYKSTTSFGKLFDPLADKIIITSSLIFFAILGILRYELVVLFVIRDLIVDGSRIIMAKNNLDIKASIWGKIKTFSQTIGIIVIFLSFYIYLNVIYADHPVNPLKIQENLFIINQVIFSIILLISIISGAQYMWKIRKFLKLK</sequence>
<dbReference type="GO" id="GO:0008444">
    <property type="term" value="F:CDP-diacylglycerol-glycerol-3-phosphate 3-phosphatidyltransferase activity"/>
    <property type="evidence" value="ECO:0007669"/>
    <property type="project" value="UniProtKB-UniRule"/>
</dbReference>
<evidence type="ECO:0000256" key="6">
    <source>
        <dbReference type="ARBA" id="ARBA00022989"/>
    </source>
</evidence>
<feature type="transmembrane region" description="Helical" evidence="13">
    <location>
        <begin position="157"/>
        <end position="175"/>
    </location>
</feature>
<evidence type="ECO:0000256" key="13">
    <source>
        <dbReference type="SAM" id="Phobius"/>
    </source>
</evidence>
<dbReference type="GO" id="GO:0016020">
    <property type="term" value="C:membrane"/>
    <property type="evidence" value="ECO:0007669"/>
    <property type="project" value="UniProtKB-SubCell"/>
</dbReference>
<dbReference type="InterPro" id="IPR004570">
    <property type="entry name" value="Phosphatidylglycerol_P_synth"/>
</dbReference>